<dbReference type="RefSeq" id="WP_210154382.1">
    <property type="nucleotide sequence ID" value="NZ_JAFCNB010000002.1"/>
</dbReference>
<protein>
    <recommendedName>
        <fullName evidence="3">DUF1440 domain-containing protein</fullName>
    </recommendedName>
</protein>
<sequence>MMRNLVNGAVGGALATAAYSAVLMAADRAGLLDDRPAGRRSQMGLRLRRARSRRDDGALAAIGHYAFGAACGSALGLLSAGQRIPLPIGPAYGAAVWYLGFRGSAPAVGAVRPDCADRAGRQALLLVGHLMWGTALTVTLNRLRPEKIPAIRAEVRTPRTPAPQPIAG</sequence>
<accession>A0A940WH29</accession>
<name>A0A940WH29_9ACTN</name>
<dbReference type="EMBL" id="JAFCNB010000002">
    <property type="protein sequence ID" value="MBP2703072.1"/>
    <property type="molecule type" value="Genomic_DNA"/>
</dbReference>
<proteinExistence type="predicted"/>
<gene>
    <name evidence="1" type="ORF">JOL79_04555</name>
</gene>
<evidence type="ECO:0000313" key="2">
    <source>
        <dbReference type="Proteomes" id="UP000674234"/>
    </source>
</evidence>
<dbReference type="Proteomes" id="UP000674234">
    <property type="component" value="Unassembled WGS sequence"/>
</dbReference>
<evidence type="ECO:0000313" key="1">
    <source>
        <dbReference type="EMBL" id="MBP2703072.1"/>
    </source>
</evidence>
<reference evidence="1" key="1">
    <citation type="submission" date="2021-02" db="EMBL/GenBank/DDBJ databases">
        <title>Draft genome sequence of Microbispora sp. RL4-1S isolated from rice leaves in Thailand.</title>
        <authorList>
            <person name="Muangham S."/>
            <person name="Duangmal K."/>
        </authorList>
    </citation>
    <scope>NUCLEOTIDE SEQUENCE</scope>
    <source>
        <strain evidence="1">RL4-1S</strain>
    </source>
</reference>
<dbReference type="Pfam" id="PF20587">
    <property type="entry name" value="DUF6789"/>
    <property type="match status" value="1"/>
</dbReference>
<evidence type="ECO:0008006" key="3">
    <source>
        <dbReference type="Google" id="ProtNLM"/>
    </source>
</evidence>
<organism evidence="1 2">
    <name type="scientific">Microbispora oryzae</name>
    <dbReference type="NCBI Taxonomy" id="2806554"/>
    <lineage>
        <taxon>Bacteria</taxon>
        <taxon>Bacillati</taxon>
        <taxon>Actinomycetota</taxon>
        <taxon>Actinomycetes</taxon>
        <taxon>Streptosporangiales</taxon>
        <taxon>Streptosporangiaceae</taxon>
        <taxon>Microbispora</taxon>
    </lineage>
</organism>
<keyword evidence="2" id="KW-1185">Reference proteome</keyword>
<comment type="caution">
    <text evidence="1">The sequence shown here is derived from an EMBL/GenBank/DDBJ whole genome shotgun (WGS) entry which is preliminary data.</text>
</comment>
<dbReference type="AlphaFoldDB" id="A0A940WH29"/>
<dbReference type="InterPro" id="IPR046739">
    <property type="entry name" value="DUF6789"/>
</dbReference>